<dbReference type="EnsemblBacteria" id="BAC08946">
    <property type="protein sequence ID" value="BAC08946"/>
    <property type="gene ID" value="BAC08946"/>
</dbReference>
<dbReference type="eggNOG" id="ENOG502ZA32">
    <property type="taxonomic scope" value="Bacteria"/>
</dbReference>
<dbReference type="KEGG" id="tel:tll1394"/>
<name>Q8DJ35_THEVB</name>
<evidence type="ECO:0000313" key="1">
    <source>
        <dbReference type="EMBL" id="BAC08946.1"/>
    </source>
</evidence>
<reference evidence="1 2" key="1">
    <citation type="journal article" date="2002" name="DNA Res.">
        <title>Complete genome structure of the thermophilic cyanobacterium Thermosynechococcus elongatus BP-1.</title>
        <authorList>
            <person name="Nakamura Y."/>
            <person name="Kaneko T."/>
            <person name="Sato S."/>
            <person name="Ikeuchi M."/>
            <person name="Katoh H."/>
            <person name="Sasamoto S."/>
            <person name="Watanabe A."/>
            <person name="Iriguchi M."/>
            <person name="Kawashima K."/>
            <person name="Kimura T."/>
            <person name="Kishida Y."/>
            <person name="Kiyokawa C."/>
            <person name="Kohara M."/>
            <person name="Matsumoto M."/>
            <person name="Matsuno A."/>
            <person name="Nakazaki N."/>
            <person name="Shimpo S."/>
            <person name="Sugimoto M."/>
            <person name="Takeuchi C."/>
            <person name="Yamada M."/>
            <person name="Tabata S."/>
        </authorList>
    </citation>
    <scope>NUCLEOTIDE SEQUENCE [LARGE SCALE GENOMIC DNA]</scope>
    <source>
        <strain evidence="2">IAM M-273 / NIES-2133 / BP-1</strain>
    </source>
</reference>
<dbReference type="Proteomes" id="UP000000440">
    <property type="component" value="Chromosome"/>
</dbReference>
<accession>Q8DJ35</accession>
<protein>
    <submittedName>
        <fullName evidence="1">Tll1394 protein</fullName>
    </submittedName>
</protein>
<gene>
    <name evidence="1" type="ordered locus">tll1394</name>
</gene>
<dbReference type="STRING" id="197221.gene:10747993"/>
<keyword evidence="2" id="KW-1185">Reference proteome</keyword>
<dbReference type="AlphaFoldDB" id="Q8DJ35"/>
<proteinExistence type="predicted"/>
<dbReference type="EMBL" id="BA000039">
    <property type="protein sequence ID" value="BAC08946.1"/>
    <property type="molecule type" value="Genomic_DNA"/>
</dbReference>
<evidence type="ECO:0000313" key="2">
    <source>
        <dbReference type="Proteomes" id="UP000000440"/>
    </source>
</evidence>
<sequence length="262" mass="29957">MSKSNRLSRYLGLSDVHQGQVHIDLLKVPDDYPQELLYVSPTLIREDLEKYQTNLIPLIIRSVTTPARDVEYEVVFGKEVVDFARELGIKQLWATRVELADDQEVSDFQERIKRLMQIHAQGHPSQQEGSYLQSPLSVSGFTNILDRHLQPLKKQIESIHQEMAKQSQQVMHLSAQVKTLSNILGSSPTGSQNRRTIRINSYRDAESLKKRVPGLTIDEAQVVIGRLERYRKHQGGRKFCSVDELKEIAPSGHWDSLSICFN</sequence>
<organism evidence="1 2">
    <name type="scientific">Thermosynechococcus vestitus (strain NIES-2133 / IAM M-273 / BP-1)</name>
    <dbReference type="NCBI Taxonomy" id="197221"/>
    <lineage>
        <taxon>Bacteria</taxon>
        <taxon>Bacillati</taxon>
        <taxon>Cyanobacteriota</taxon>
        <taxon>Cyanophyceae</taxon>
        <taxon>Acaryochloridales</taxon>
        <taxon>Thermosynechococcaceae</taxon>
        <taxon>Thermosynechococcus</taxon>
    </lineage>
</organism>